<keyword evidence="4 7" id="KW-0547">Nucleotide-binding</keyword>
<dbReference type="EC" id="2.7.1.24" evidence="7 8"/>
<evidence type="ECO:0000256" key="6">
    <source>
        <dbReference type="ARBA" id="ARBA00022993"/>
    </source>
</evidence>
<dbReference type="Gene3D" id="3.30.460.10">
    <property type="entry name" value="Beta Polymerase, domain 2"/>
    <property type="match status" value="1"/>
</dbReference>
<dbReference type="NCBIfam" id="TIGR00152">
    <property type="entry name" value="dephospho-CoA kinase"/>
    <property type="match status" value="1"/>
</dbReference>
<dbReference type="eggNOG" id="COG0237">
    <property type="taxonomic scope" value="Bacteria"/>
</dbReference>
<evidence type="ECO:0000256" key="1">
    <source>
        <dbReference type="ARBA" id="ARBA00008826"/>
    </source>
</evidence>
<keyword evidence="10" id="KW-1185">Reference proteome</keyword>
<dbReference type="OrthoDB" id="9812943at2"/>
<evidence type="ECO:0000256" key="7">
    <source>
        <dbReference type="HAMAP-Rule" id="MF_00376"/>
    </source>
</evidence>
<comment type="similarity">
    <text evidence="2">In the C-terminal section; belongs to the UPF0157 (GrpB) family.</text>
</comment>
<gene>
    <name evidence="7 9" type="primary">coaE</name>
    <name evidence="9" type="ORF">GOACH_27_00230</name>
</gene>
<dbReference type="NCBIfam" id="NF002879">
    <property type="entry name" value="PRK03333.1"/>
    <property type="match status" value="1"/>
</dbReference>
<comment type="similarity">
    <text evidence="7">Belongs to the CoaE family.</text>
</comment>
<dbReference type="EMBL" id="BANR01000027">
    <property type="protein sequence ID" value="GAC50638.1"/>
    <property type="molecule type" value="Genomic_DNA"/>
</dbReference>
<comment type="subcellular location">
    <subcellularLocation>
        <location evidence="7">Cytoplasm</location>
    </subcellularLocation>
</comment>
<dbReference type="InterPro" id="IPR027417">
    <property type="entry name" value="P-loop_NTPase"/>
</dbReference>
<evidence type="ECO:0000256" key="8">
    <source>
        <dbReference type="NCBIfam" id="TIGR00152"/>
    </source>
</evidence>
<evidence type="ECO:0000256" key="2">
    <source>
        <dbReference type="ARBA" id="ARBA00011058"/>
    </source>
</evidence>
<protein>
    <recommendedName>
        <fullName evidence="7 8">Dephospho-CoA kinase</fullName>
        <ecNumber evidence="7 8">2.7.1.24</ecNumber>
    </recommendedName>
    <alternativeName>
        <fullName evidence="7">Dephosphocoenzyme A kinase</fullName>
    </alternativeName>
</protein>
<proteinExistence type="inferred from homology"/>
<dbReference type="UniPathway" id="UPA00241">
    <property type="reaction ID" value="UER00356"/>
</dbReference>
<dbReference type="STRING" id="1220583.GOACH_27_00230"/>
<comment type="caution">
    <text evidence="9">The sequence shown here is derived from an EMBL/GenBank/DDBJ whole genome shotgun (WGS) entry which is preliminary data.</text>
</comment>
<dbReference type="PANTHER" id="PTHR10695">
    <property type="entry name" value="DEPHOSPHO-COA KINASE-RELATED"/>
    <property type="match status" value="1"/>
</dbReference>
<keyword evidence="3 7" id="KW-0963">Cytoplasm</keyword>
<comment type="catalytic activity">
    <reaction evidence="7">
        <text>3'-dephospho-CoA + ATP = ADP + CoA + H(+)</text>
        <dbReference type="Rhea" id="RHEA:18245"/>
        <dbReference type="ChEBI" id="CHEBI:15378"/>
        <dbReference type="ChEBI" id="CHEBI:30616"/>
        <dbReference type="ChEBI" id="CHEBI:57287"/>
        <dbReference type="ChEBI" id="CHEBI:57328"/>
        <dbReference type="ChEBI" id="CHEBI:456216"/>
        <dbReference type="EC" id="2.7.1.24"/>
    </reaction>
</comment>
<keyword evidence="5 7" id="KW-0067">ATP-binding</keyword>
<sequence>MIRVGLSGGIGAGKSTVATTFVERGGYHIDADKIAREVVEPGTPGLASLVEAFGDDILDDDGALDRPALAAKAFRDEESRQKLNSITHPLVGARTQELLDAAPVDSIVVQDIPLLVEGNMAPFFHLVVIVGVDEELRVQRLTELRGMSEDDARARIRAQATDEQRRAVADVWLDNSGTPAELASAAERLWDERLEPYEANVRSRTIARGPVALVEPDPAWAQAGARVVNRLWAIVGDKASAIDHIGSTSVPGLIAKPTIDIQVTVAGLDIADGLADVLADGGFPRAPGIEGDNPKADPATGSVDRGDWGKRFHGSADPGRPVNVHLRVTGSPGARFAVDFRDWLRDDRVAREEYADVKRTALAAADGDIDRYVEAKEPWFDQAYARIAAWRANRREN</sequence>
<organism evidence="9 10">
    <name type="scientific">Gordonia aichiensis NBRC 108223</name>
    <dbReference type="NCBI Taxonomy" id="1220583"/>
    <lineage>
        <taxon>Bacteria</taxon>
        <taxon>Bacillati</taxon>
        <taxon>Actinomycetota</taxon>
        <taxon>Actinomycetes</taxon>
        <taxon>Mycobacteriales</taxon>
        <taxon>Gordoniaceae</taxon>
        <taxon>Gordonia</taxon>
    </lineage>
</organism>
<dbReference type="RefSeq" id="WP_005178680.1">
    <property type="nucleotide sequence ID" value="NZ_BANR01000027.1"/>
</dbReference>
<dbReference type="CDD" id="cd02022">
    <property type="entry name" value="DPCK"/>
    <property type="match status" value="1"/>
</dbReference>
<dbReference type="InterPro" id="IPR007344">
    <property type="entry name" value="GrpB/CoaE"/>
</dbReference>
<dbReference type="InterPro" id="IPR043519">
    <property type="entry name" value="NT_sf"/>
</dbReference>
<dbReference type="PROSITE" id="PS51219">
    <property type="entry name" value="DPCK"/>
    <property type="match status" value="1"/>
</dbReference>
<reference evidence="9 10" key="1">
    <citation type="submission" date="2012-12" db="EMBL/GenBank/DDBJ databases">
        <title>Whole genome shotgun sequence of Gordonia aichiensis NBRC 108223.</title>
        <authorList>
            <person name="Isaki-Nakamura S."/>
            <person name="Hosoyama A."/>
            <person name="Tsuchikane K."/>
            <person name="Ando Y."/>
            <person name="Baba S."/>
            <person name="Ohji S."/>
            <person name="Hamada M."/>
            <person name="Tamura T."/>
            <person name="Yamazoe A."/>
            <person name="Yamazaki S."/>
            <person name="Fujita N."/>
        </authorList>
    </citation>
    <scope>NUCLEOTIDE SEQUENCE [LARGE SCALE GENOMIC DNA]</scope>
    <source>
        <strain evidence="9 10">NBRC 108223</strain>
    </source>
</reference>
<comment type="pathway">
    <text evidence="7">Cofactor biosynthesis; coenzyme A biosynthesis; CoA from (R)-pantothenate: step 5/5.</text>
</comment>
<dbReference type="Pfam" id="PF04229">
    <property type="entry name" value="GrpB"/>
    <property type="match status" value="1"/>
</dbReference>
<dbReference type="InterPro" id="IPR001977">
    <property type="entry name" value="Depp_CoAkinase"/>
</dbReference>
<comment type="function">
    <text evidence="7">Catalyzes the phosphorylation of the 3'-hydroxyl group of dephosphocoenzyme A to form coenzyme A.</text>
</comment>
<dbReference type="HAMAP" id="MF_00376">
    <property type="entry name" value="Dephospho_CoA_kinase"/>
    <property type="match status" value="1"/>
</dbReference>
<dbReference type="AlphaFoldDB" id="L7KSF3"/>
<dbReference type="Proteomes" id="UP000010988">
    <property type="component" value="Unassembled WGS sequence"/>
</dbReference>
<dbReference type="Pfam" id="PF01121">
    <property type="entry name" value="CoaE"/>
    <property type="match status" value="1"/>
</dbReference>
<comment type="similarity">
    <text evidence="1">In the N-terminal section; belongs to the CoaE family.</text>
</comment>
<dbReference type="PANTHER" id="PTHR10695:SF46">
    <property type="entry name" value="BIFUNCTIONAL COENZYME A SYNTHASE-RELATED"/>
    <property type="match status" value="1"/>
</dbReference>
<feature type="binding site" evidence="7">
    <location>
        <begin position="11"/>
        <end position="16"/>
    </location>
    <ligand>
        <name>ATP</name>
        <dbReference type="ChEBI" id="CHEBI:30616"/>
    </ligand>
</feature>
<keyword evidence="7" id="KW-0808">Transferase</keyword>
<evidence type="ECO:0000256" key="5">
    <source>
        <dbReference type="ARBA" id="ARBA00022840"/>
    </source>
</evidence>
<evidence type="ECO:0000256" key="4">
    <source>
        <dbReference type="ARBA" id="ARBA00022741"/>
    </source>
</evidence>
<dbReference type="GO" id="GO:0005524">
    <property type="term" value="F:ATP binding"/>
    <property type="evidence" value="ECO:0007669"/>
    <property type="project" value="UniProtKB-UniRule"/>
</dbReference>
<name>L7KSF3_9ACTN</name>
<dbReference type="GO" id="GO:0015937">
    <property type="term" value="P:coenzyme A biosynthetic process"/>
    <property type="evidence" value="ECO:0007669"/>
    <property type="project" value="UniProtKB-UniRule"/>
</dbReference>
<dbReference type="SUPFAM" id="SSF52540">
    <property type="entry name" value="P-loop containing nucleoside triphosphate hydrolases"/>
    <property type="match status" value="1"/>
</dbReference>
<dbReference type="GO" id="GO:0005737">
    <property type="term" value="C:cytoplasm"/>
    <property type="evidence" value="ECO:0007669"/>
    <property type="project" value="UniProtKB-SubCell"/>
</dbReference>
<evidence type="ECO:0000256" key="3">
    <source>
        <dbReference type="ARBA" id="ARBA00022490"/>
    </source>
</evidence>
<evidence type="ECO:0000313" key="10">
    <source>
        <dbReference type="Proteomes" id="UP000010988"/>
    </source>
</evidence>
<evidence type="ECO:0000313" key="9">
    <source>
        <dbReference type="EMBL" id="GAC50638.1"/>
    </source>
</evidence>
<accession>L7KSF3</accession>
<keyword evidence="7 9" id="KW-0418">Kinase</keyword>
<dbReference type="Gene3D" id="3.40.50.300">
    <property type="entry name" value="P-loop containing nucleotide triphosphate hydrolases"/>
    <property type="match status" value="1"/>
</dbReference>
<keyword evidence="6 7" id="KW-0173">Coenzyme A biosynthesis</keyword>
<dbReference type="GO" id="GO:0004140">
    <property type="term" value="F:dephospho-CoA kinase activity"/>
    <property type="evidence" value="ECO:0007669"/>
    <property type="project" value="UniProtKB-UniRule"/>
</dbReference>
<dbReference type="SUPFAM" id="SSF81301">
    <property type="entry name" value="Nucleotidyltransferase"/>
    <property type="match status" value="1"/>
</dbReference>